<keyword evidence="9" id="KW-0808">Transferase</keyword>
<dbReference type="PANTHER" id="PTHR46221:SF9">
    <property type="entry name" value="NON-SPECIFIC PROTEIN-TYROSINE KINASE"/>
    <property type="match status" value="1"/>
</dbReference>
<reference evidence="23 24" key="1">
    <citation type="submission" date="2020-08" db="EMBL/GenBank/DDBJ databases">
        <authorList>
            <person name="Hejnol A."/>
        </authorList>
    </citation>
    <scope>NUCLEOTIDE SEQUENCE [LARGE SCALE GENOMIC DNA]</scope>
</reference>
<dbReference type="InterPro" id="IPR000719">
    <property type="entry name" value="Prot_kinase_dom"/>
</dbReference>
<dbReference type="InterPro" id="IPR011993">
    <property type="entry name" value="PH-like_dom_sf"/>
</dbReference>
<dbReference type="GO" id="GO:0005886">
    <property type="term" value="C:plasma membrane"/>
    <property type="evidence" value="ECO:0007669"/>
    <property type="project" value="UniProtKB-SubCell"/>
</dbReference>
<dbReference type="InterPro" id="IPR000299">
    <property type="entry name" value="FERM_domain"/>
</dbReference>
<comment type="similarity">
    <text evidence="18">Belongs to the protein kinase superfamily. Tyr protein kinase family. Fes/fps subfamily.</text>
</comment>
<evidence type="ECO:0000256" key="18">
    <source>
        <dbReference type="ARBA" id="ARBA00061333"/>
    </source>
</evidence>
<dbReference type="Gene3D" id="2.30.29.30">
    <property type="entry name" value="Pleckstrin-homology domain (PH domain)/Phosphotyrosine-binding domain (PTB)"/>
    <property type="match status" value="1"/>
</dbReference>
<evidence type="ECO:0000256" key="10">
    <source>
        <dbReference type="ARBA" id="ARBA00022741"/>
    </source>
</evidence>
<dbReference type="SUPFAM" id="SSF68993">
    <property type="entry name" value="FAT domain of focal adhesion kinase"/>
    <property type="match status" value="1"/>
</dbReference>
<name>A0A7I8V8B3_9ANNE</name>
<evidence type="ECO:0000256" key="12">
    <source>
        <dbReference type="ARBA" id="ARBA00022840"/>
    </source>
</evidence>
<dbReference type="InterPro" id="IPR036137">
    <property type="entry name" value="Focal_adhe_kin_target_dom_sf"/>
</dbReference>
<keyword evidence="15" id="KW-0829">Tyrosine-protein kinase</keyword>
<keyword evidence="10 19" id="KW-0547">Nucleotide-binding</keyword>
<dbReference type="PROSITE" id="PS00107">
    <property type="entry name" value="PROTEIN_KINASE_ATP"/>
    <property type="match status" value="1"/>
</dbReference>
<dbReference type="Gene3D" id="1.20.80.10">
    <property type="match status" value="1"/>
</dbReference>
<dbReference type="AlphaFoldDB" id="A0A7I8V8B3"/>
<dbReference type="InterPro" id="IPR019748">
    <property type="entry name" value="FERM_central"/>
</dbReference>
<dbReference type="GO" id="GO:0005524">
    <property type="term" value="F:ATP binding"/>
    <property type="evidence" value="ECO:0007669"/>
    <property type="project" value="UniProtKB-UniRule"/>
</dbReference>
<evidence type="ECO:0000256" key="13">
    <source>
        <dbReference type="ARBA" id="ARBA00022949"/>
    </source>
</evidence>
<evidence type="ECO:0000256" key="20">
    <source>
        <dbReference type="SAM" id="MobiDB-lite"/>
    </source>
</evidence>
<dbReference type="FunFam" id="3.30.200.20:FF:000194">
    <property type="entry name" value="protein-tyrosine kinase 2-beta isoform X1"/>
    <property type="match status" value="1"/>
</dbReference>
<dbReference type="PANTHER" id="PTHR46221">
    <property type="entry name" value="FERM AND PDZ DOMAIN-CONTAINING PROTEIN FAMILY MEMBER"/>
    <property type="match status" value="1"/>
</dbReference>
<dbReference type="InterPro" id="IPR008266">
    <property type="entry name" value="Tyr_kinase_AS"/>
</dbReference>
<feature type="domain" description="Protein kinase" evidence="21">
    <location>
        <begin position="400"/>
        <end position="659"/>
    </location>
</feature>
<dbReference type="InterPro" id="IPR011009">
    <property type="entry name" value="Kinase-like_dom_sf"/>
</dbReference>
<keyword evidence="24" id="KW-1185">Reference proteome</keyword>
<dbReference type="Proteomes" id="UP000549394">
    <property type="component" value="Unassembled WGS sequence"/>
</dbReference>
<feature type="compositionally biased region" description="Polar residues" evidence="20">
    <location>
        <begin position="680"/>
        <end position="695"/>
    </location>
</feature>
<proteinExistence type="inferred from homology"/>
<keyword evidence="6" id="KW-1003">Cell membrane</keyword>
<dbReference type="InterPro" id="IPR020635">
    <property type="entry name" value="Tyr_kinase_cat_dom"/>
</dbReference>
<feature type="domain" description="FERM" evidence="22">
    <location>
        <begin position="29"/>
        <end position="331"/>
    </location>
</feature>
<dbReference type="SUPFAM" id="SSF56112">
    <property type="entry name" value="Protein kinase-like (PK-like)"/>
    <property type="match status" value="1"/>
</dbReference>
<dbReference type="GO" id="GO:0005737">
    <property type="term" value="C:cytoplasm"/>
    <property type="evidence" value="ECO:0007669"/>
    <property type="project" value="UniProtKB-SubCell"/>
</dbReference>
<dbReference type="InterPro" id="IPR035963">
    <property type="entry name" value="FERM_2"/>
</dbReference>
<dbReference type="Gene3D" id="3.10.20.90">
    <property type="entry name" value="Phosphatidylinositol 3-kinase Catalytic Subunit, Chain A, domain 1"/>
    <property type="match status" value="1"/>
</dbReference>
<dbReference type="InterPro" id="IPR014352">
    <property type="entry name" value="FERM/acyl-CoA-bd_prot_sf"/>
</dbReference>
<dbReference type="GO" id="GO:0005925">
    <property type="term" value="C:focal adhesion"/>
    <property type="evidence" value="ECO:0007669"/>
    <property type="project" value="UniProtKB-SubCell"/>
</dbReference>
<dbReference type="Pfam" id="PF18038">
    <property type="entry name" value="FERM_N_2"/>
    <property type="match status" value="1"/>
</dbReference>
<dbReference type="GO" id="GO:0004715">
    <property type="term" value="F:non-membrane spanning protein tyrosine kinase activity"/>
    <property type="evidence" value="ECO:0007669"/>
    <property type="project" value="UniProtKB-EC"/>
</dbReference>
<dbReference type="Pfam" id="PF21477">
    <property type="entry name" value="FERM_C_FAK1"/>
    <property type="match status" value="1"/>
</dbReference>
<dbReference type="FunFam" id="1.10.510.10:FF:000039">
    <property type="entry name" value="Focal adhesion kinase, isoform D"/>
    <property type="match status" value="1"/>
</dbReference>
<dbReference type="PROSITE" id="PS00109">
    <property type="entry name" value="PROTEIN_KINASE_TYR"/>
    <property type="match status" value="1"/>
</dbReference>
<dbReference type="Gene3D" id="1.20.120.330">
    <property type="entry name" value="Nucleotidyltransferases domain 2"/>
    <property type="match status" value="1"/>
</dbReference>
<evidence type="ECO:0000256" key="2">
    <source>
        <dbReference type="ARBA" id="ARBA00004316"/>
    </source>
</evidence>
<evidence type="ECO:0000259" key="22">
    <source>
        <dbReference type="PROSITE" id="PS50057"/>
    </source>
</evidence>
<dbReference type="InterPro" id="IPR041390">
    <property type="entry name" value="FADK_N"/>
</dbReference>
<dbReference type="GO" id="GO:0007172">
    <property type="term" value="P:signal complex assembly"/>
    <property type="evidence" value="ECO:0007669"/>
    <property type="project" value="InterPro"/>
</dbReference>
<keyword evidence="14" id="KW-0472">Membrane</keyword>
<gene>
    <name evidence="23" type="ORF">DGYR_LOCUS1058</name>
</gene>
<evidence type="ECO:0000256" key="17">
    <source>
        <dbReference type="ARBA" id="ARBA00051245"/>
    </source>
</evidence>
<feature type="region of interest" description="Disordered" evidence="20">
    <location>
        <begin position="344"/>
        <end position="370"/>
    </location>
</feature>
<evidence type="ECO:0000256" key="15">
    <source>
        <dbReference type="ARBA" id="ARBA00023137"/>
    </source>
</evidence>
<evidence type="ECO:0000256" key="4">
    <source>
        <dbReference type="ARBA" id="ARBA00004496"/>
    </source>
</evidence>
<evidence type="ECO:0000256" key="16">
    <source>
        <dbReference type="ARBA" id="ARBA00023273"/>
    </source>
</evidence>
<evidence type="ECO:0000256" key="5">
    <source>
        <dbReference type="ARBA" id="ARBA00011903"/>
    </source>
</evidence>
<evidence type="ECO:0000256" key="9">
    <source>
        <dbReference type="ARBA" id="ARBA00022679"/>
    </source>
</evidence>
<dbReference type="FunFam" id="1.20.80.10:FF:000004">
    <property type="entry name" value="Protein-tyrosine kinase 2-beta isoform 1"/>
    <property type="match status" value="1"/>
</dbReference>
<accession>A0A7I8V8B3</accession>
<feature type="binding site" evidence="19">
    <location>
        <position position="432"/>
    </location>
    <ligand>
        <name>ATP</name>
        <dbReference type="ChEBI" id="CHEBI:30616"/>
    </ligand>
</feature>
<evidence type="ECO:0000256" key="11">
    <source>
        <dbReference type="ARBA" id="ARBA00022777"/>
    </source>
</evidence>
<keyword evidence="8" id="KW-0597">Phosphoprotein</keyword>
<dbReference type="InterPro" id="IPR049385">
    <property type="entry name" value="FAK1-like_FERM_C"/>
</dbReference>
<dbReference type="PROSITE" id="PS50011">
    <property type="entry name" value="PROTEIN_KINASE_DOM"/>
    <property type="match status" value="1"/>
</dbReference>
<dbReference type="SMART" id="SM00219">
    <property type="entry name" value="TyrKc"/>
    <property type="match status" value="1"/>
</dbReference>
<dbReference type="SMART" id="SM00295">
    <property type="entry name" value="B41"/>
    <property type="match status" value="1"/>
</dbReference>
<dbReference type="CDD" id="cd14473">
    <property type="entry name" value="FERM_B-lobe"/>
    <property type="match status" value="1"/>
</dbReference>
<evidence type="ECO:0000313" key="24">
    <source>
        <dbReference type="Proteomes" id="UP000549394"/>
    </source>
</evidence>
<dbReference type="GO" id="GO:0042995">
    <property type="term" value="C:cell projection"/>
    <property type="evidence" value="ECO:0007669"/>
    <property type="project" value="UniProtKB-SubCell"/>
</dbReference>
<evidence type="ECO:0000256" key="3">
    <source>
        <dbReference type="ARBA" id="ARBA00004413"/>
    </source>
</evidence>
<dbReference type="SUPFAM" id="SSF47031">
    <property type="entry name" value="Second domain of FERM"/>
    <property type="match status" value="1"/>
</dbReference>
<dbReference type="Pfam" id="PF03623">
    <property type="entry name" value="Focal_AT"/>
    <property type="match status" value="1"/>
</dbReference>
<feature type="region of interest" description="Disordered" evidence="20">
    <location>
        <begin position="751"/>
        <end position="771"/>
    </location>
</feature>
<evidence type="ECO:0000256" key="14">
    <source>
        <dbReference type="ARBA" id="ARBA00023136"/>
    </source>
</evidence>
<dbReference type="GO" id="GO:0008284">
    <property type="term" value="P:positive regulation of cell population proliferation"/>
    <property type="evidence" value="ECO:0007669"/>
    <property type="project" value="UniProtKB-ARBA"/>
</dbReference>
<organism evidence="23 24">
    <name type="scientific">Dimorphilus gyrociliatus</name>
    <dbReference type="NCBI Taxonomy" id="2664684"/>
    <lineage>
        <taxon>Eukaryota</taxon>
        <taxon>Metazoa</taxon>
        <taxon>Spiralia</taxon>
        <taxon>Lophotrochozoa</taxon>
        <taxon>Annelida</taxon>
        <taxon>Polychaeta</taxon>
        <taxon>Polychaeta incertae sedis</taxon>
        <taxon>Dinophilidae</taxon>
        <taxon>Dimorphilus</taxon>
    </lineage>
</organism>
<evidence type="ECO:0000256" key="8">
    <source>
        <dbReference type="ARBA" id="ARBA00022553"/>
    </source>
</evidence>
<dbReference type="InterPro" id="IPR005189">
    <property type="entry name" value="Focal_adhesion_kin_target_dom"/>
</dbReference>
<dbReference type="InterPro" id="IPR019749">
    <property type="entry name" value="Band_41_domain"/>
</dbReference>
<dbReference type="InterPro" id="IPR001245">
    <property type="entry name" value="Ser-Thr/Tyr_kinase_cat_dom"/>
</dbReference>
<dbReference type="PRINTS" id="PR00109">
    <property type="entry name" value="TYRKINASE"/>
</dbReference>
<evidence type="ECO:0000259" key="21">
    <source>
        <dbReference type="PROSITE" id="PS50011"/>
    </source>
</evidence>
<dbReference type="SUPFAM" id="SSF50729">
    <property type="entry name" value="PH domain-like"/>
    <property type="match status" value="1"/>
</dbReference>
<dbReference type="Gene3D" id="3.30.200.20">
    <property type="entry name" value="Phosphorylase Kinase, domain 1"/>
    <property type="match status" value="1"/>
</dbReference>
<dbReference type="Gene3D" id="1.10.510.10">
    <property type="entry name" value="Transferase(Phosphotransferase) domain 1"/>
    <property type="match status" value="1"/>
</dbReference>
<comment type="subcellular location">
    <subcellularLocation>
        <location evidence="1">Cell junction</location>
        <location evidence="1">Focal adhesion</location>
    </subcellularLocation>
    <subcellularLocation>
        <location evidence="3">Cell membrane</location>
        <topology evidence="3">Peripheral membrane protein</topology>
        <orientation evidence="3">Cytoplasmic side</orientation>
    </subcellularLocation>
    <subcellularLocation>
        <location evidence="2">Cell projection</location>
    </subcellularLocation>
    <subcellularLocation>
        <location evidence="4">Cytoplasm</location>
    </subcellularLocation>
</comment>
<comment type="caution">
    <text evidence="23">The sequence shown here is derived from an EMBL/GenBank/DDBJ whole genome shotgun (WGS) entry which is preliminary data.</text>
</comment>
<evidence type="ECO:0000256" key="19">
    <source>
        <dbReference type="PROSITE-ProRule" id="PRU10141"/>
    </source>
</evidence>
<keyword evidence="11" id="KW-0418">Kinase</keyword>
<dbReference type="InterPro" id="IPR029071">
    <property type="entry name" value="Ubiquitin-like_domsf"/>
</dbReference>
<dbReference type="Pfam" id="PF07714">
    <property type="entry name" value="PK_Tyr_Ser-Thr"/>
    <property type="match status" value="1"/>
</dbReference>
<keyword evidence="16" id="KW-0966">Cell projection</keyword>
<dbReference type="EC" id="2.7.10.2" evidence="5"/>
<dbReference type="PROSITE" id="PS50057">
    <property type="entry name" value="FERM_3"/>
    <property type="match status" value="1"/>
</dbReference>
<dbReference type="InterPro" id="IPR017441">
    <property type="entry name" value="Protein_kinase_ATP_BS"/>
</dbReference>
<dbReference type="EMBL" id="CAJFCJ010000002">
    <property type="protein sequence ID" value="CAD5111829.1"/>
    <property type="molecule type" value="Genomic_DNA"/>
</dbReference>
<feature type="region of interest" description="Disordered" evidence="20">
    <location>
        <begin position="671"/>
        <end position="716"/>
    </location>
</feature>
<evidence type="ECO:0000256" key="1">
    <source>
        <dbReference type="ARBA" id="ARBA00004246"/>
    </source>
</evidence>
<dbReference type="SUPFAM" id="SSF54236">
    <property type="entry name" value="Ubiquitin-like"/>
    <property type="match status" value="1"/>
</dbReference>
<feature type="compositionally biased region" description="Low complexity" evidence="20">
    <location>
        <begin position="352"/>
        <end position="364"/>
    </location>
</feature>
<evidence type="ECO:0000313" key="23">
    <source>
        <dbReference type="EMBL" id="CAD5111829.1"/>
    </source>
</evidence>
<keyword evidence="12 19" id="KW-0067">ATP-binding</keyword>
<protein>
    <recommendedName>
        <fullName evidence="5">non-specific protein-tyrosine kinase</fullName>
        <ecNumber evidence="5">2.7.10.2</ecNumber>
    </recommendedName>
</protein>
<dbReference type="OrthoDB" id="9976756at2759"/>
<sequence length="996" mass="114155">MPPCGDKFGVRIVDIMDNMYLHSNPENKCLFKVYCPNGCFFSVPCFEQNTVLDVINLVLPKIAAGTRLFRGCYTLRLRRINVAEIFWLPHDLTVLEIQQRYELRLRYLPNCYKELLVKDPVTFYFFYDQVRDDYMRLAAEQIDRDIAVHLGCLEIRRFFKDLHDSALEKKSNIEYLEKDIGLNRFFPRTVLESTKPKEMRKMLQKFFKQNHCLSEEQCVFRFFDLLRRVWKFDEEKFDCSFGSPLYISLTLLIGPSIGISYMTEKADKPKKIGSFKNVQKIRTLEEENRGCLVIQVAGTNEPVNVICNSLHEAENIASLIDGYCQLWAGQTVWCRNGESLPITPRESMYNRSSGSTDQSSNSTSPQHMSSHISDYAEITEEDGDYSMPCNKDYEIDRNKIKLGDILGEGQFADVYKGTFSDSPDRNLPVAVKTCKLDTTGEKSEKFLEEAFIMQQFDHQHIIKLIGICSQQPPCMIIMELAKHGELRLFLQANKGKLFPDRLVLYCYQLSTALSYLESKKFVHRDIAARNVLMSSEDCVKLADFGLSRWVQDHDYYKASKGKLPIKWMAPESINFRRFTCASDVWMFGVCMWEILMFGVKPLQGIKNNDVIRKIEAGERLLKPENCSGSLYELMCSCWTYEPSGRPHFSFIKKRLLEILCDEKVRQEELARGSRQELGRSWSSNGSSEYEINTPSRIDRPTSVISSTPNLNNPNVRRNQIYSQPKKLNHLSPDPTQMPNLQQSFGCVPGEERESTFFSNGSPKRNAVDESSTEEAELVKKLEKQKLKSKMDAEWLNSAESNLVFKTADKSSHHVNQNMSHNDSGNICLSPIFQPSGSFRDSNINSWTESTSDHSNSDNESMATARMIVVDNTEDPVSVATTAVVRSVVDLCKKIDQVPAEQYKELVANVGHRLKDLMKGAEDSMRDLPMYTHEKIVLAQQSLNSDMAQLIQALRLAQENHLTAIDDQYRKRMLKAARCLAFDSKNLLEAVQKARLN</sequence>
<dbReference type="Pfam" id="PF00373">
    <property type="entry name" value="FERM_M"/>
    <property type="match status" value="1"/>
</dbReference>
<keyword evidence="13" id="KW-0965">Cell junction</keyword>
<feature type="compositionally biased region" description="Polar residues" evidence="20">
    <location>
        <begin position="702"/>
        <end position="716"/>
    </location>
</feature>
<comment type="catalytic activity">
    <reaction evidence="17">
        <text>L-tyrosyl-[protein] + ATP = O-phospho-L-tyrosyl-[protein] + ADP + H(+)</text>
        <dbReference type="Rhea" id="RHEA:10596"/>
        <dbReference type="Rhea" id="RHEA-COMP:10136"/>
        <dbReference type="Rhea" id="RHEA-COMP:20101"/>
        <dbReference type="ChEBI" id="CHEBI:15378"/>
        <dbReference type="ChEBI" id="CHEBI:30616"/>
        <dbReference type="ChEBI" id="CHEBI:46858"/>
        <dbReference type="ChEBI" id="CHEBI:61978"/>
        <dbReference type="ChEBI" id="CHEBI:456216"/>
        <dbReference type="EC" id="2.7.10.2"/>
    </reaction>
</comment>
<keyword evidence="7" id="KW-0963">Cytoplasm</keyword>
<evidence type="ECO:0000256" key="7">
    <source>
        <dbReference type="ARBA" id="ARBA00022490"/>
    </source>
</evidence>
<evidence type="ECO:0000256" key="6">
    <source>
        <dbReference type="ARBA" id="ARBA00022475"/>
    </source>
</evidence>